<dbReference type="HOGENOM" id="CLU_091705_4_2_6"/>
<accession>R8AT45</accession>
<dbReference type="SUPFAM" id="SSF54523">
    <property type="entry name" value="Pili subunits"/>
    <property type="match status" value="1"/>
</dbReference>
<keyword evidence="5" id="KW-1133">Transmembrane helix</keyword>
<dbReference type="InterPro" id="IPR012902">
    <property type="entry name" value="N_methyl_site"/>
</dbReference>
<keyword evidence="3" id="KW-0488">Methylation</keyword>
<evidence type="ECO:0000313" key="7">
    <source>
        <dbReference type="Proteomes" id="UP000014012"/>
    </source>
</evidence>
<protein>
    <submittedName>
        <fullName evidence="6">Fimbrial protein</fullName>
    </submittedName>
</protein>
<dbReference type="PROSITE" id="PS00409">
    <property type="entry name" value="PROKAR_NTER_METHYL"/>
    <property type="match status" value="1"/>
</dbReference>
<dbReference type="Pfam" id="PF07963">
    <property type="entry name" value="N_methyl"/>
    <property type="match status" value="1"/>
</dbReference>
<evidence type="ECO:0000256" key="5">
    <source>
        <dbReference type="SAM" id="Phobius"/>
    </source>
</evidence>
<evidence type="ECO:0000313" key="6">
    <source>
        <dbReference type="EMBL" id="EON89509.1"/>
    </source>
</evidence>
<evidence type="ECO:0000256" key="2">
    <source>
        <dbReference type="ARBA" id="ARBA00005233"/>
    </source>
</evidence>
<evidence type="ECO:0000256" key="3">
    <source>
        <dbReference type="ARBA" id="ARBA00022481"/>
    </source>
</evidence>
<dbReference type="Proteomes" id="UP000014012">
    <property type="component" value="Unassembled WGS sequence"/>
</dbReference>
<dbReference type="GO" id="GO:0016020">
    <property type="term" value="C:membrane"/>
    <property type="evidence" value="ECO:0007669"/>
    <property type="project" value="UniProtKB-SubCell"/>
</dbReference>
<feature type="transmembrane region" description="Helical" evidence="5">
    <location>
        <begin position="21"/>
        <end position="45"/>
    </location>
</feature>
<dbReference type="Gene3D" id="3.30.700.10">
    <property type="entry name" value="Glycoprotein, Type 4 Pilin"/>
    <property type="match status" value="1"/>
</dbReference>
<gene>
    <name evidence="6" type="ORF">PLESHI_04882</name>
</gene>
<dbReference type="NCBIfam" id="TIGR02532">
    <property type="entry name" value="IV_pilin_GFxxxE"/>
    <property type="match status" value="1"/>
</dbReference>
<sequence>MDFRKYGLRSVRLGENKMKAVNKGFTLIELMIVVAVIGVLAAIAVPQYQNYVAKAELGSALSTLASLKTNVEDQLARDGTFPTAASNTDATEKLGAPKLVATTATITATPDSATKGAGSLVYTLVTGSEKVAGATVTLARDGDAVWKCTVSGTKITDAMAPKGCSKSST</sequence>
<evidence type="ECO:0000256" key="1">
    <source>
        <dbReference type="ARBA" id="ARBA00004167"/>
    </source>
</evidence>
<comment type="caution">
    <text evidence="6">The sequence shown here is derived from an EMBL/GenBank/DDBJ whole genome shotgun (WGS) entry which is preliminary data.</text>
</comment>
<name>R8AT45_PLESH</name>
<dbReference type="GO" id="GO:0007155">
    <property type="term" value="P:cell adhesion"/>
    <property type="evidence" value="ECO:0007669"/>
    <property type="project" value="InterPro"/>
</dbReference>
<organism evidence="6 7">
    <name type="scientific">Plesiomonas shigelloides 302-73</name>
    <dbReference type="NCBI Taxonomy" id="1315976"/>
    <lineage>
        <taxon>Bacteria</taxon>
        <taxon>Pseudomonadati</taxon>
        <taxon>Pseudomonadota</taxon>
        <taxon>Gammaproteobacteria</taxon>
        <taxon>Enterobacterales</taxon>
        <taxon>Enterobacteriaceae</taxon>
        <taxon>Plesiomonas</taxon>
    </lineage>
</organism>
<dbReference type="InterPro" id="IPR045584">
    <property type="entry name" value="Pilin-like"/>
</dbReference>
<proteinExistence type="inferred from homology"/>
<dbReference type="AlphaFoldDB" id="R8AT45"/>
<keyword evidence="4" id="KW-0281">Fimbrium</keyword>
<reference evidence="6 7" key="1">
    <citation type="journal article" date="2013" name="Genome Announc.">
        <title>Genome Sequence of Plesiomonas shigelloides Strain 302-73 (Serotype O1).</title>
        <authorList>
            <person name="Pique N."/>
            <person name="Aquilini E."/>
            <person name="Alioto T."/>
            <person name="Minana-Galbis D."/>
            <person name="Tomas J.M."/>
        </authorList>
    </citation>
    <scope>NUCLEOTIDE SEQUENCE [LARGE SCALE GENOMIC DNA]</scope>
    <source>
        <strain evidence="6 7">302-73</strain>
    </source>
</reference>
<comment type="similarity">
    <text evidence="2 4">Belongs to the N-Me-Phe pilin family.</text>
</comment>
<dbReference type="PANTHER" id="PTHR30093">
    <property type="entry name" value="GENERAL SECRETION PATHWAY PROTEIN G"/>
    <property type="match status" value="1"/>
</dbReference>
<dbReference type="PANTHER" id="PTHR30093:SF34">
    <property type="entry name" value="PREPILIN PEPTIDASE-DEPENDENT PROTEIN D"/>
    <property type="match status" value="1"/>
</dbReference>
<dbReference type="InterPro" id="IPR001082">
    <property type="entry name" value="Pilin"/>
</dbReference>
<dbReference type="EMBL" id="AQQO01000032">
    <property type="protein sequence ID" value="EON89509.1"/>
    <property type="molecule type" value="Genomic_DNA"/>
</dbReference>
<keyword evidence="5" id="KW-0472">Membrane</keyword>
<evidence type="ECO:0000256" key="4">
    <source>
        <dbReference type="RuleBase" id="RU000389"/>
    </source>
</evidence>
<keyword evidence="7" id="KW-1185">Reference proteome</keyword>
<dbReference type="GO" id="GO:0044096">
    <property type="term" value="C:type IV pilus"/>
    <property type="evidence" value="ECO:0007669"/>
    <property type="project" value="TreeGrafter"/>
</dbReference>
<keyword evidence="5" id="KW-0812">Transmembrane</keyword>
<dbReference type="GO" id="GO:0043107">
    <property type="term" value="P:type IV pilus-dependent motility"/>
    <property type="evidence" value="ECO:0007669"/>
    <property type="project" value="TreeGrafter"/>
</dbReference>
<dbReference type="Pfam" id="PF00114">
    <property type="entry name" value="Pilin"/>
    <property type="match status" value="1"/>
</dbReference>
<comment type="subcellular location">
    <subcellularLocation>
        <location evidence="1">Membrane</location>
        <topology evidence="1">Single-pass membrane protein</topology>
    </subcellularLocation>
</comment>